<evidence type="ECO:0000313" key="9">
    <source>
        <dbReference type="EMBL" id="GAA0728892.1"/>
    </source>
</evidence>
<keyword evidence="10" id="KW-1185">Reference proteome</keyword>
<dbReference type="RefSeq" id="WP_343770698.1">
    <property type="nucleotide sequence ID" value="NZ_BAAACF010000005.1"/>
</dbReference>
<feature type="domain" description="Uracil-DNA glycosylase-like" evidence="8">
    <location>
        <begin position="31"/>
        <end position="192"/>
    </location>
</feature>
<dbReference type="EMBL" id="BAAACF010000005">
    <property type="protein sequence ID" value="GAA0728892.1"/>
    <property type="molecule type" value="Genomic_DNA"/>
</dbReference>
<sequence length="202" mass="22904">MNIEERLSLMKEKIKEISESYTEESIGGWITGNGPVPCKILFIGEAPGKTEVESGEPFVGMAGKNFEHYLNLVGLNRDNIRITNACYFRPIKIKESVSGKPSISNRSPKSSEIKLFTDILNEEINLVDPKLIITLGNTPLKTITDFNSIGECHGNLILSTKINRNVFPMYHPSSLIYNRSNEFKDMYLQDWHKLKEVLKNLI</sequence>
<keyword evidence="5" id="KW-0408">Iron</keyword>
<name>A0ABP3UDQ7_9CLOT</name>
<evidence type="ECO:0000313" key="10">
    <source>
        <dbReference type="Proteomes" id="UP001500339"/>
    </source>
</evidence>
<keyword evidence="3" id="KW-0227">DNA damage</keyword>
<evidence type="ECO:0000256" key="6">
    <source>
        <dbReference type="ARBA" id="ARBA00023014"/>
    </source>
</evidence>
<dbReference type="InterPro" id="IPR036895">
    <property type="entry name" value="Uracil-DNA_glycosylase-like_sf"/>
</dbReference>
<evidence type="ECO:0000256" key="7">
    <source>
        <dbReference type="ARBA" id="ARBA00023204"/>
    </source>
</evidence>
<keyword evidence="6" id="KW-0411">Iron-sulfur</keyword>
<evidence type="ECO:0000256" key="4">
    <source>
        <dbReference type="ARBA" id="ARBA00022801"/>
    </source>
</evidence>
<dbReference type="SMART" id="SM00986">
    <property type="entry name" value="UDG"/>
    <property type="match status" value="1"/>
</dbReference>
<keyword evidence="2" id="KW-0479">Metal-binding</keyword>
<keyword evidence="4" id="KW-0378">Hydrolase</keyword>
<dbReference type="InterPro" id="IPR051536">
    <property type="entry name" value="UDG_Type-4/5"/>
</dbReference>
<gene>
    <name evidence="9" type="ORF">GCM10008905_28240</name>
</gene>
<dbReference type="Pfam" id="PF03167">
    <property type="entry name" value="UDG"/>
    <property type="match status" value="1"/>
</dbReference>
<proteinExistence type="predicted"/>
<evidence type="ECO:0000256" key="2">
    <source>
        <dbReference type="ARBA" id="ARBA00022723"/>
    </source>
</evidence>
<dbReference type="Proteomes" id="UP001500339">
    <property type="component" value="Unassembled WGS sequence"/>
</dbReference>
<comment type="caution">
    <text evidence="9">The sequence shown here is derived from an EMBL/GenBank/DDBJ whole genome shotgun (WGS) entry which is preliminary data.</text>
</comment>
<dbReference type="CDD" id="cd10030">
    <property type="entry name" value="UDG-F4_TTUDGA_SPO1dp_like"/>
    <property type="match status" value="1"/>
</dbReference>
<dbReference type="PANTHER" id="PTHR33693">
    <property type="entry name" value="TYPE-5 URACIL-DNA GLYCOSYLASE"/>
    <property type="match status" value="1"/>
</dbReference>
<keyword evidence="1" id="KW-0004">4Fe-4S</keyword>
<reference evidence="10" key="1">
    <citation type="journal article" date="2019" name="Int. J. Syst. Evol. Microbiol.">
        <title>The Global Catalogue of Microorganisms (GCM) 10K type strain sequencing project: providing services to taxonomists for standard genome sequencing and annotation.</title>
        <authorList>
            <consortium name="The Broad Institute Genomics Platform"/>
            <consortium name="The Broad Institute Genome Sequencing Center for Infectious Disease"/>
            <person name="Wu L."/>
            <person name="Ma J."/>
        </authorList>
    </citation>
    <scope>NUCLEOTIDE SEQUENCE [LARGE SCALE GENOMIC DNA]</scope>
    <source>
        <strain evidence="10">JCM 1405</strain>
    </source>
</reference>
<organism evidence="9 10">
    <name type="scientific">Clostridium malenominatum</name>
    <dbReference type="NCBI Taxonomy" id="1539"/>
    <lineage>
        <taxon>Bacteria</taxon>
        <taxon>Bacillati</taxon>
        <taxon>Bacillota</taxon>
        <taxon>Clostridia</taxon>
        <taxon>Eubacteriales</taxon>
        <taxon>Clostridiaceae</taxon>
        <taxon>Clostridium</taxon>
    </lineage>
</organism>
<dbReference type="SMART" id="SM00987">
    <property type="entry name" value="UreE_C"/>
    <property type="match status" value="1"/>
</dbReference>
<evidence type="ECO:0000256" key="3">
    <source>
        <dbReference type="ARBA" id="ARBA00022763"/>
    </source>
</evidence>
<accession>A0ABP3UDQ7</accession>
<dbReference type="Gene3D" id="3.40.470.10">
    <property type="entry name" value="Uracil-DNA glycosylase-like domain"/>
    <property type="match status" value="1"/>
</dbReference>
<dbReference type="PANTHER" id="PTHR33693:SF1">
    <property type="entry name" value="TYPE-4 URACIL-DNA GLYCOSYLASE"/>
    <property type="match status" value="1"/>
</dbReference>
<dbReference type="SUPFAM" id="SSF52141">
    <property type="entry name" value="Uracil-DNA glycosylase-like"/>
    <property type="match status" value="1"/>
</dbReference>
<protein>
    <submittedName>
        <fullName evidence="9">Uracil-DNA glycosylase</fullName>
    </submittedName>
</protein>
<evidence type="ECO:0000256" key="5">
    <source>
        <dbReference type="ARBA" id="ARBA00023004"/>
    </source>
</evidence>
<evidence type="ECO:0000256" key="1">
    <source>
        <dbReference type="ARBA" id="ARBA00022485"/>
    </source>
</evidence>
<dbReference type="InterPro" id="IPR005122">
    <property type="entry name" value="Uracil-DNA_glycosylase-like"/>
</dbReference>
<evidence type="ECO:0000259" key="8">
    <source>
        <dbReference type="SMART" id="SM00986"/>
    </source>
</evidence>
<keyword evidence="7" id="KW-0234">DNA repair</keyword>